<evidence type="ECO:0000256" key="2">
    <source>
        <dbReference type="HAMAP-Rule" id="MF_00460"/>
    </source>
</evidence>
<dbReference type="RefSeq" id="WP_120795669.1">
    <property type="nucleotide sequence ID" value="NZ_RBXL01000001.1"/>
</dbReference>
<dbReference type="HAMAP" id="MF_00460">
    <property type="entry name" value="UPF0125_RnfH"/>
    <property type="match status" value="1"/>
</dbReference>
<dbReference type="InterPro" id="IPR016155">
    <property type="entry name" value="Mopterin_synth/thiamin_S_b"/>
</dbReference>
<gene>
    <name evidence="4" type="ORF">BDD21_0346</name>
</gene>
<reference evidence="4 5" key="1">
    <citation type="submission" date="2018-10" db="EMBL/GenBank/DDBJ databases">
        <title>Genomic Encyclopedia of Archaeal and Bacterial Type Strains, Phase II (KMG-II): from individual species to whole genera.</title>
        <authorList>
            <person name="Goeker M."/>
        </authorList>
    </citation>
    <scope>NUCLEOTIDE SEQUENCE [LARGE SCALE GENOMIC DNA]</scope>
    <source>
        <strain evidence="4 5">DSM 235</strain>
    </source>
</reference>
<dbReference type="PANTHER" id="PTHR37483:SF1">
    <property type="entry name" value="UPF0125 PROTEIN RATB"/>
    <property type="match status" value="1"/>
</dbReference>
<name>A0A495V5H9_9GAMM</name>
<feature type="region of interest" description="Disordered" evidence="3">
    <location>
        <begin position="86"/>
        <end position="109"/>
    </location>
</feature>
<dbReference type="Gene3D" id="3.10.20.280">
    <property type="entry name" value="RnfH-like"/>
    <property type="match status" value="1"/>
</dbReference>
<sequence length="109" mass="11965">MTDYLKVSVAYVGADDQMLRPLEVRMGATVREAIEQSAVLSRCPEIDLAVNQVGIFGKLAKLDQILEDGDRVEIYRPLIADPREARKRRAAEGKVMRKGSADADTSSGT</sequence>
<protein>
    <recommendedName>
        <fullName evidence="2">UPF0125 protein BDD21_0346</fullName>
    </recommendedName>
</protein>
<feature type="compositionally biased region" description="Basic and acidic residues" evidence="3">
    <location>
        <begin position="90"/>
        <end position="101"/>
    </location>
</feature>
<dbReference type="PANTHER" id="PTHR37483">
    <property type="entry name" value="UPF0125 PROTEIN RATB"/>
    <property type="match status" value="1"/>
</dbReference>
<organism evidence="4 5">
    <name type="scientific">Thiocapsa rosea</name>
    <dbReference type="NCBI Taxonomy" id="69360"/>
    <lineage>
        <taxon>Bacteria</taxon>
        <taxon>Pseudomonadati</taxon>
        <taxon>Pseudomonadota</taxon>
        <taxon>Gammaproteobacteria</taxon>
        <taxon>Chromatiales</taxon>
        <taxon>Chromatiaceae</taxon>
        <taxon>Thiocapsa</taxon>
    </lineage>
</organism>
<dbReference type="NCBIfam" id="NF002490">
    <property type="entry name" value="PRK01777.1"/>
    <property type="match status" value="1"/>
</dbReference>
<dbReference type="InterPro" id="IPR037021">
    <property type="entry name" value="RnfH_sf"/>
</dbReference>
<dbReference type="Pfam" id="PF03658">
    <property type="entry name" value="Ub-RnfH"/>
    <property type="match status" value="1"/>
</dbReference>
<dbReference type="EMBL" id="RBXL01000001">
    <property type="protein sequence ID" value="RKT43038.1"/>
    <property type="molecule type" value="Genomic_DNA"/>
</dbReference>
<dbReference type="Proteomes" id="UP000274556">
    <property type="component" value="Unassembled WGS sequence"/>
</dbReference>
<proteinExistence type="inferred from homology"/>
<evidence type="ECO:0000256" key="3">
    <source>
        <dbReference type="SAM" id="MobiDB-lite"/>
    </source>
</evidence>
<keyword evidence="5" id="KW-1185">Reference proteome</keyword>
<evidence type="ECO:0000313" key="4">
    <source>
        <dbReference type="EMBL" id="RKT43038.1"/>
    </source>
</evidence>
<dbReference type="AlphaFoldDB" id="A0A495V5H9"/>
<evidence type="ECO:0000256" key="1">
    <source>
        <dbReference type="ARBA" id="ARBA00010645"/>
    </source>
</evidence>
<accession>A0A495V5H9</accession>
<dbReference type="SUPFAM" id="SSF54285">
    <property type="entry name" value="MoaD/ThiS"/>
    <property type="match status" value="1"/>
</dbReference>
<comment type="caution">
    <text evidence="4">The sequence shown here is derived from an EMBL/GenBank/DDBJ whole genome shotgun (WGS) entry which is preliminary data.</text>
</comment>
<dbReference type="InterPro" id="IPR005346">
    <property type="entry name" value="RnfH"/>
</dbReference>
<evidence type="ECO:0000313" key="5">
    <source>
        <dbReference type="Proteomes" id="UP000274556"/>
    </source>
</evidence>
<comment type="similarity">
    <text evidence="1 2">Belongs to the UPF0125 (RnfH) family.</text>
</comment>
<dbReference type="OrthoDB" id="9796575at2"/>